<comment type="caution">
    <text evidence="1">The sequence shown here is derived from an EMBL/GenBank/DDBJ whole genome shotgun (WGS) entry which is preliminary data.</text>
</comment>
<reference evidence="2" key="2">
    <citation type="journal article" date="2018" name="Mol. Plant Microbe Interact.">
        <title>Genome sequence resources for the wheat stripe rust pathogen (Puccinia striiformis f. sp. tritici) and the barley stripe rust pathogen (Puccinia striiformis f. sp. hordei).</title>
        <authorList>
            <person name="Xia C."/>
            <person name="Wang M."/>
            <person name="Yin C."/>
            <person name="Cornejo O.E."/>
            <person name="Hulbert S.H."/>
            <person name="Chen X."/>
        </authorList>
    </citation>
    <scope>NUCLEOTIDE SEQUENCE [LARGE SCALE GENOMIC DNA]</scope>
    <source>
        <strain evidence="2">93-210</strain>
    </source>
</reference>
<organism evidence="1 2">
    <name type="scientific">Puccinia striiformis f. sp. tritici</name>
    <dbReference type="NCBI Taxonomy" id="168172"/>
    <lineage>
        <taxon>Eukaryota</taxon>
        <taxon>Fungi</taxon>
        <taxon>Dikarya</taxon>
        <taxon>Basidiomycota</taxon>
        <taxon>Pucciniomycotina</taxon>
        <taxon>Pucciniomycetes</taxon>
        <taxon>Pucciniales</taxon>
        <taxon>Pucciniaceae</taxon>
        <taxon>Puccinia</taxon>
    </lineage>
</organism>
<sequence>MKQHSQQSLKGIKYNVPIQKYNSNHQFKSISQPSDHNPENQDVVDRDIKTMSYTMLKMEQEPKVSQSSKRNEKELKINFFFGSTDNWTSDEQN</sequence>
<evidence type="ECO:0000313" key="1">
    <source>
        <dbReference type="EMBL" id="KAI7955055.1"/>
    </source>
</evidence>
<proteinExistence type="predicted"/>
<accession>A0ACC0EKX6</accession>
<reference evidence="1 2" key="3">
    <citation type="journal article" date="2022" name="Microbiol. Spectr.">
        <title>Folding features and dynamics of 3D genome architecture in plant fungal pathogens.</title>
        <authorList>
            <person name="Xia C."/>
        </authorList>
    </citation>
    <scope>NUCLEOTIDE SEQUENCE [LARGE SCALE GENOMIC DNA]</scope>
    <source>
        <strain evidence="1 2">93-210</strain>
    </source>
</reference>
<protein>
    <submittedName>
        <fullName evidence="1">Uncharacterized protein</fullName>
    </submittedName>
</protein>
<gene>
    <name evidence="1" type="ORF">MJO28_005455</name>
</gene>
<keyword evidence="2" id="KW-1185">Reference proteome</keyword>
<reference evidence="2" key="1">
    <citation type="journal article" date="2018" name="BMC Genomics">
        <title>Genomic insights into host adaptation between the wheat stripe rust pathogen (Puccinia striiformis f. sp. tritici) and the barley stripe rust pathogen (Puccinia striiformis f. sp. hordei).</title>
        <authorList>
            <person name="Xia C."/>
            <person name="Wang M."/>
            <person name="Yin C."/>
            <person name="Cornejo O.E."/>
            <person name="Hulbert S.H."/>
            <person name="Chen X."/>
        </authorList>
    </citation>
    <scope>NUCLEOTIDE SEQUENCE [LARGE SCALE GENOMIC DNA]</scope>
    <source>
        <strain evidence="2">93-210</strain>
    </source>
</reference>
<dbReference type="Proteomes" id="UP001060170">
    <property type="component" value="Chromosome 5"/>
</dbReference>
<evidence type="ECO:0000313" key="2">
    <source>
        <dbReference type="Proteomes" id="UP001060170"/>
    </source>
</evidence>
<dbReference type="EMBL" id="CM045869">
    <property type="protein sequence ID" value="KAI7955055.1"/>
    <property type="molecule type" value="Genomic_DNA"/>
</dbReference>
<name>A0ACC0EKX6_9BASI</name>